<dbReference type="Proteomes" id="UP001176806">
    <property type="component" value="Unassembled WGS sequence"/>
</dbReference>
<proteinExistence type="predicted"/>
<accession>A0ABT8WJW0</accession>
<dbReference type="InterPro" id="IPR018060">
    <property type="entry name" value="HTH_AraC"/>
</dbReference>
<evidence type="ECO:0000313" key="3">
    <source>
        <dbReference type="Proteomes" id="UP001176806"/>
    </source>
</evidence>
<dbReference type="EMBL" id="JAUOEL010000001">
    <property type="protein sequence ID" value="MDO5973413.1"/>
    <property type="molecule type" value="Genomic_DNA"/>
</dbReference>
<reference evidence="2" key="1">
    <citation type="submission" date="2023-07" db="EMBL/GenBank/DDBJ databases">
        <title>Two novel species in the genus Flavivirga.</title>
        <authorList>
            <person name="Kwon K."/>
        </authorList>
    </citation>
    <scope>NUCLEOTIDE SEQUENCE</scope>
    <source>
        <strain evidence="2">KACC 14158</strain>
    </source>
</reference>
<keyword evidence="3" id="KW-1185">Reference proteome</keyword>
<gene>
    <name evidence="2" type="ORF">Q4Q40_04380</name>
</gene>
<evidence type="ECO:0000313" key="2">
    <source>
        <dbReference type="EMBL" id="MDO5973413.1"/>
    </source>
</evidence>
<feature type="domain" description="HTH araC/xylS-type" evidence="1">
    <location>
        <begin position="31"/>
        <end position="50"/>
    </location>
</feature>
<name>A0ABT8WJW0_9FLAO</name>
<dbReference type="Gene3D" id="1.10.10.60">
    <property type="entry name" value="Homeodomain-like"/>
    <property type="match status" value="1"/>
</dbReference>
<sequence>MFQIFDAFFENTKTEFDAEITLGIDVAIPKYFSKRFQKKFGVTPTQFANEFSGY</sequence>
<dbReference type="PROSITE" id="PS01124">
    <property type="entry name" value="HTH_ARAC_FAMILY_2"/>
    <property type="match status" value="1"/>
</dbReference>
<comment type="caution">
    <text evidence="2">The sequence shown here is derived from an EMBL/GenBank/DDBJ whole genome shotgun (WGS) entry which is preliminary data.</text>
</comment>
<evidence type="ECO:0000259" key="1">
    <source>
        <dbReference type="PROSITE" id="PS01124"/>
    </source>
</evidence>
<protein>
    <recommendedName>
        <fullName evidence="1">HTH araC/xylS-type domain-containing protein</fullName>
    </recommendedName>
</protein>
<organism evidence="2 3">
    <name type="scientific">Flavivirga jejuensis</name>
    <dbReference type="NCBI Taxonomy" id="870487"/>
    <lineage>
        <taxon>Bacteria</taxon>
        <taxon>Pseudomonadati</taxon>
        <taxon>Bacteroidota</taxon>
        <taxon>Flavobacteriia</taxon>
        <taxon>Flavobacteriales</taxon>
        <taxon>Flavobacteriaceae</taxon>
        <taxon>Flavivirga</taxon>
    </lineage>
</organism>
<dbReference type="RefSeq" id="WP_303300499.1">
    <property type="nucleotide sequence ID" value="NZ_BAABDA010000042.1"/>
</dbReference>